<dbReference type="EMBL" id="CM023484">
    <property type="protein sequence ID" value="KAH6932680.1"/>
    <property type="molecule type" value="Genomic_DNA"/>
</dbReference>
<accession>A0ACB7SD91</accession>
<evidence type="ECO:0000313" key="2">
    <source>
        <dbReference type="Proteomes" id="UP000821845"/>
    </source>
</evidence>
<proteinExistence type="predicted"/>
<name>A0ACB7SD91_HYAAI</name>
<keyword evidence="2" id="KW-1185">Reference proteome</keyword>
<comment type="caution">
    <text evidence="1">The sequence shown here is derived from an EMBL/GenBank/DDBJ whole genome shotgun (WGS) entry which is preliminary data.</text>
</comment>
<reference evidence="1" key="1">
    <citation type="submission" date="2020-05" db="EMBL/GenBank/DDBJ databases">
        <title>Large-scale comparative analyses of tick genomes elucidate their genetic diversity and vector capacities.</title>
        <authorList>
            <person name="Jia N."/>
            <person name="Wang J."/>
            <person name="Shi W."/>
            <person name="Du L."/>
            <person name="Sun Y."/>
            <person name="Zhan W."/>
            <person name="Jiang J."/>
            <person name="Wang Q."/>
            <person name="Zhang B."/>
            <person name="Ji P."/>
            <person name="Sakyi L.B."/>
            <person name="Cui X."/>
            <person name="Yuan T."/>
            <person name="Jiang B."/>
            <person name="Yang W."/>
            <person name="Lam T.T.-Y."/>
            <person name="Chang Q."/>
            <person name="Ding S."/>
            <person name="Wang X."/>
            <person name="Zhu J."/>
            <person name="Ruan X."/>
            <person name="Zhao L."/>
            <person name="Wei J."/>
            <person name="Que T."/>
            <person name="Du C."/>
            <person name="Cheng J."/>
            <person name="Dai P."/>
            <person name="Han X."/>
            <person name="Huang E."/>
            <person name="Gao Y."/>
            <person name="Liu J."/>
            <person name="Shao H."/>
            <person name="Ye R."/>
            <person name="Li L."/>
            <person name="Wei W."/>
            <person name="Wang X."/>
            <person name="Wang C."/>
            <person name="Yang T."/>
            <person name="Huo Q."/>
            <person name="Li W."/>
            <person name="Guo W."/>
            <person name="Chen H."/>
            <person name="Zhou L."/>
            <person name="Ni X."/>
            <person name="Tian J."/>
            <person name="Zhou Y."/>
            <person name="Sheng Y."/>
            <person name="Liu T."/>
            <person name="Pan Y."/>
            <person name="Xia L."/>
            <person name="Li J."/>
            <person name="Zhao F."/>
            <person name="Cao W."/>
        </authorList>
    </citation>
    <scope>NUCLEOTIDE SEQUENCE</scope>
    <source>
        <strain evidence="1">Hyas-2018</strain>
    </source>
</reference>
<protein>
    <submittedName>
        <fullName evidence="1">Uncharacterized protein</fullName>
    </submittedName>
</protein>
<evidence type="ECO:0000313" key="1">
    <source>
        <dbReference type="EMBL" id="KAH6932680.1"/>
    </source>
</evidence>
<gene>
    <name evidence="1" type="ORF">HPB50_008705</name>
</gene>
<organism evidence="1 2">
    <name type="scientific">Hyalomma asiaticum</name>
    <name type="common">Tick</name>
    <dbReference type="NCBI Taxonomy" id="266040"/>
    <lineage>
        <taxon>Eukaryota</taxon>
        <taxon>Metazoa</taxon>
        <taxon>Ecdysozoa</taxon>
        <taxon>Arthropoda</taxon>
        <taxon>Chelicerata</taxon>
        <taxon>Arachnida</taxon>
        <taxon>Acari</taxon>
        <taxon>Parasitiformes</taxon>
        <taxon>Ixodida</taxon>
        <taxon>Ixodoidea</taxon>
        <taxon>Ixodidae</taxon>
        <taxon>Hyalomminae</taxon>
        <taxon>Hyalomma</taxon>
    </lineage>
</organism>
<dbReference type="Proteomes" id="UP000821845">
    <property type="component" value="Chromosome 4"/>
</dbReference>
<sequence length="80" mass="8678">MMSGRKTKSLASLRSFGKALTSLCECASFMGMMNAEQYEVLREIIHRQATTFGAAPPLHVLLTGPAGCGKTFVLRLVMDV</sequence>